<comment type="caution">
    <text evidence="1">The sequence shown here is derived from an EMBL/GenBank/DDBJ whole genome shotgun (WGS) entry which is preliminary data.</text>
</comment>
<dbReference type="RefSeq" id="WP_133341775.1">
    <property type="nucleotide sequence ID" value="NZ_SMZO01000007.1"/>
</dbReference>
<name>A0A4R6B518_9RHOB</name>
<dbReference type="Pfam" id="PF07372">
    <property type="entry name" value="DUF1491"/>
    <property type="match status" value="1"/>
</dbReference>
<dbReference type="EMBL" id="SMZO01000007">
    <property type="protein sequence ID" value="TDL90626.1"/>
    <property type="molecule type" value="Genomic_DNA"/>
</dbReference>
<dbReference type="AlphaFoldDB" id="A0A4R6B518"/>
<sequence length="109" mass="11989">MRLAAGLWVQAYIRRLQLADIPAYVIAKGDATAGSVIVKVARLDGTAVAKSRSFDMETGARIWMVLADGPEQDVDASLTRQRSFDPDLWIIEIESRDGRDLLDEPGLSD</sequence>
<gene>
    <name evidence="1" type="ORF">E2L05_04920</name>
</gene>
<proteinExistence type="predicted"/>
<organism evidence="1 2">
    <name type="scientific">Meridianimarinicoccus aquatilis</name>
    <dbReference type="NCBI Taxonomy" id="2552766"/>
    <lineage>
        <taxon>Bacteria</taxon>
        <taxon>Pseudomonadati</taxon>
        <taxon>Pseudomonadota</taxon>
        <taxon>Alphaproteobacteria</taxon>
        <taxon>Rhodobacterales</taxon>
        <taxon>Paracoccaceae</taxon>
        <taxon>Meridianimarinicoccus</taxon>
    </lineage>
</organism>
<dbReference type="Gene3D" id="3.40.1530.20">
    <property type="entry name" value="Protein of unknown function (DUF1491)"/>
    <property type="match status" value="1"/>
</dbReference>
<dbReference type="Proteomes" id="UP000294562">
    <property type="component" value="Unassembled WGS sequence"/>
</dbReference>
<reference evidence="1 2" key="1">
    <citation type="submission" date="2019-03" db="EMBL/GenBank/DDBJ databases">
        <title>Rhodobacteraceae bacterium SM1902, a new member of the family Rhodobacteraceae isolated from Yantai.</title>
        <authorList>
            <person name="Sun Y."/>
        </authorList>
    </citation>
    <scope>NUCLEOTIDE SEQUENCE [LARGE SCALE GENOMIC DNA]</scope>
    <source>
        <strain evidence="1 2">SM1902</strain>
    </source>
</reference>
<dbReference type="OrthoDB" id="9809136at2"/>
<protein>
    <submittedName>
        <fullName evidence="1">DUF1491 family protein</fullName>
    </submittedName>
</protein>
<evidence type="ECO:0000313" key="1">
    <source>
        <dbReference type="EMBL" id="TDL90626.1"/>
    </source>
</evidence>
<accession>A0A4R6B518</accession>
<dbReference type="InterPro" id="IPR009964">
    <property type="entry name" value="DUF1491"/>
</dbReference>
<evidence type="ECO:0000313" key="2">
    <source>
        <dbReference type="Proteomes" id="UP000294562"/>
    </source>
</evidence>
<keyword evidence="2" id="KW-1185">Reference proteome</keyword>